<accession>A0A0N5AMG8</accession>
<dbReference type="PROSITE" id="PS00479">
    <property type="entry name" value="ZF_DAG_PE_1"/>
    <property type="match status" value="1"/>
</dbReference>
<dbReference type="PROSITE" id="PS50003">
    <property type="entry name" value="PH_DOMAIN"/>
    <property type="match status" value="1"/>
</dbReference>
<reference evidence="12" key="1">
    <citation type="submission" date="2016-04" db="UniProtKB">
        <authorList>
            <consortium name="WormBaseParasite"/>
        </authorList>
    </citation>
    <scope>IDENTIFICATION</scope>
</reference>
<dbReference type="InterPro" id="IPR046349">
    <property type="entry name" value="C1-like_sf"/>
</dbReference>
<dbReference type="Gene3D" id="3.30.60.20">
    <property type="match status" value="1"/>
</dbReference>
<feature type="compositionally biased region" description="Low complexity" evidence="7">
    <location>
        <begin position="672"/>
        <end position="683"/>
    </location>
</feature>
<evidence type="ECO:0000256" key="6">
    <source>
        <dbReference type="SAM" id="Coils"/>
    </source>
</evidence>
<evidence type="ECO:0000256" key="3">
    <source>
        <dbReference type="ARBA" id="ARBA00022833"/>
    </source>
</evidence>
<organism evidence="11 12">
    <name type="scientific">Syphacia muris</name>
    <dbReference type="NCBI Taxonomy" id="451379"/>
    <lineage>
        <taxon>Eukaryota</taxon>
        <taxon>Metazoa</taxon>
        <taxon>Ecdysozoa</taxon>
        <taxon>Nematoda</taxon>
        <taxon>Chromadorea</taxon>
        <taxon>Rhabditida</taxon>
        <taxon>Spirurina</taxon>
        <taxon>Oxyuridomorpha</taxon>
        <taxon>Oxyuroidea</taxon>
        <taxon>Oxyuridae</taxon>
        <taxon>Syphacia</taxon>
    </lineage>
</organism>
<protein>
    <submittedName>
        <fullName evidence="12">Phorbol-ester/DAG-type domain-containing protein</fullName>
    </submittedName>
</protein>
<dbReference type="GO" id="GO:0005737">
    <property type="term" value="C:cytoplasm"/>
    <property type="evidence" value="ECO:0007669"/>
    <property type="project" value="TreeGrafter"/>
</dbReference>
<keyword evidence="11" id="KW-1185">Reference proteome</keyword>
<dbReference type="Pfam" id="PF00780">
    <property type="entry name" value="CNH"/>
    <property type="match status" value="1"/>
</dbReference>
<dbReference type="GO" id="GO:0046872">
    <property type="term" value="F:metal ion binding"/>
    <property type="evidence" value="ECO:0007669"/>
    <property type="project" value="UniProtKB-KW"/>
</dbReference>
<proteinExistence type="predicted"/>
<dbReference type="PROSITE" id="PS50219">
    <property type="entry name" value="CNH"/>
    <property type="match status" value="1"/>
</dbReference>
<dbReference type="STRING" id="451379.A0A0N5AMG8"/>
<feature type="region of interest" description="Disordered" evidence="7">
    <location>
        <begin position="665"/>
        <end position="698"/>
    </location>
</feature>
<evidence type="ECO:0000313" key="11">
    <source>
        <dbReference type="Proteomes" id="UP000046393"/>
    </source>
</evidence>
<evidence type="ECO:0000256" key="2">
    <source>
        <dbReference type="ARBA" id="ARBA00022723"/>
    </source>
</evidence>
<keyword evidence="3" id="KW-0862">Zinc</keyword>
<evidence type="ECO:0000259" key="9">
    <source>
        <dbReference type="PROSITE" id="PS50081"/>
    </source>
</evidence>
<dbReference type="InterPro" id="IPR002219">
    <property type="entry name" value="PKC_DAG/PE"/>
</dbReference>
<dbReference type="SMART" id="SM00036">
    <property type="entry name" value="CNH"/>
    <property type="match status" value="1"/>
</dbReference>
<feature type="region of interest" description="Disordered" evidence="7">
    <location>
        <begin position="1278"/>
        <end position="1302"/>
    </location>
</feature>
<dbReference type="Pfam" id="PF00130">
    <property type="entry name" value="C1_1"/>
    <property type="match status" value="1"/>
</dbReference>
<evidence type="ECO:0000256" key="5">
    <source>
        <dbReference type="ARBA" id="ARBA00048679"/>
    </source>
</evidence>
<feature type="domain" description="PH" evidence="8">
    <location>
        <begin position="820"/>
        <end position="936"/>
    </location>
</feature>
<evidence type="ECO:0000256" key="4">
    <source>
        <dbReference type="ARBA" id="ARBA00047899"/>
    </source>
</evidence>
<dbReference type="WBParaSite" id="SMUV_0000577601-mRNA-1">
    <property type="protein sequence ID" value="SMUV_0000577601-mRNA-1"/>
    <property type="gene ID" value="SMUV_0000577601"/>
</dbReference>
<dbReference type="InterPro" id="IPR050839">
    <property type="entry name" value="Rho-assoc_Ser/Thr_Kinase"/>
</dbReference>
<dbReference type="Pfam" id="PF00169">
    <property type="entry name" value="PH"/>
    <property type="match status" value="1"/>
</dbReference>
<dbReference type="SUPFAM" id="SSF50729">
    <property type="entry name" value="PH domain-like"/>
    <property type="match status" value="1"/>
</dbReference>
<dbReference type="GO" id="GO:0005856">
    <property type="term" value="C:cytoskeleton"/>
    <property type="evidence" value="ECO:0007669"/>
    <property type="project" value="TreeGrafter"/>
</dbReference>
<keyword evidence="6" id="KW-0175">Coiled coil</keyword>
<evidence type="ECO:0000313" key="12">
    <source>
        <dbReference type="WBParaSite" id="SMUV_0000577601-mRNA-1"/>
    </source>
</evidence>
<name>A0A0N5AMG8_9BILA</name>
<feature type="coiled-coil region" evidence="6">
    <location>
        <begin position="268"/>
        <end position="330"/>
    </location>
</feature>
<sequence>MSIYYEAVDVQPSTEEELKAEISHLEETIQQQAVIIEELKKKLVENSRLDESEILTTSNKISLQETRILNYTINELREAMEKAKEETVIVRGLLESEKELSRSRVKELEKKCDECELLSEELKKVKEEMKSAKRAMSDEVWMEKEQILRKQYQIQVAEGQNKIAALNAKIRYMRDKEISLREENSQLQKQLETLRSNAETVSETVSKQQLYATKEFEVNAIRKQLEEVIQKEQSKDAENRDQKMTDCIEKLLEELKKVKEISIKDSHMAEVQSELGSLRATKTFLEKQVDETKQNEMRLNEELEKDKQVIEEQKANISALEEKVAECEKNAEITHRYLLEDISKPLDTLSVTLSTNDEFGSCPECAALRKEINDLRSQQELTKVDKEVETAMDLTEPVTEIEKNVEKEIVDRLKEQNDQKDTNIAELSKTLRVLDDQCERFLKLKKNAEAGREKLKEQLDCVRRELEETKRELERRTQVEIDIDLLRQEKDRLSKKVSYLTEELRETHTDYREELAVLARKMSGCKSGGGEDSKTDTAKLEQIKAEKRQIETTVRSLERQLEQLKEEASQRTKEIDEAIVARTRLTEENNKLRDGLSRAISKAEKYKEEVETARDELTSVREELKKICDAKSDAEVLVEQLNQTIAERERLVAYLQSQVRMKTGTKLKKSSSRSTLMSASDASENSAELASDLRKPGLGGSGDEHGGVALLHDNYSLGSDDASLSKNYFSQSDRQIPVPSAPTFVGTMKHDIPHRWKTYLVLKQAKCVVCLEGLPRVRHALKCIECGVLVHRGCSRNIANTCGLPSACADFYLDAQSNSSMPMSGWVKLWRSCDRMSNRWRNAWGTMDEQTIQFYDADCLPNANCSASPFLQLNLNHDQWRLHMQSVADVGVKGSLSKESYSLLIEIRMENDSLFLLAPTTQAKDRWVRALQSATNKKMFVQRQQSSCSADGNSMLLGLDNPLNLSINCAQVLNDWLLIGAQEGLFITPLNSPRVPFVVSGLTAVFHMEFLPELQMLVVISGSNRQLYALHTNDVYNSFNSDRPSVRPTPISDYTACHLMTVLTDSSGKVKWLCVADPNHLHILQFNARLGIFSPFKSIPTIEPAMCLLSVPDGFIFGTDQFYYVSINELIAKPLLVPGCPPDWPLAALLINSNELLLAYHNYGVFADTQGNRTRVENIDWNRAPLEFVYSAPYLYVVHYETLEILCVADYVGPNTRCLSNERDVYRCQNAHYLGRGRSKTEVLFALSAKDRTEVHSFTRPLGKKMLSTTLKRRQATTSCDSNVLSTSEGAGTTNPDKRSKK</sequence>
<dbReference type="Proteomes" id="UP000046393">
    <property type="component" value="Unplaced"/>
</dbReference>
<dbReference type="InterPro" id="IPR001849">
    <property type="entry name" value="PH_domain"/>
</dbReference>
<dbReference type="SMART" id="SM00109">
    <property type="entry name" value="C1"/>
    <property type="match status" value="1"/>
</dbReference>
<dbReference type="PANTHER" id="PTHR22988:SF71">
    <property type="entry name" value="CITRON RHO-INTERACTING KINASE"/>
    <property type="match status" value="1"/>
</dbReference>
<comment type="catalytic activity">
    <reaction evidence="4">
        <text>L-threonyl-[protein] + ATP = O-phospho-L-threonyl-[protein] + ADP + H(+)</text>
        <dbReference type="Rhea" id="RHEA:46608"/>
        <dbReference type="Rhea" id="RHEA-COMP:11060"/>
        <dbReference type="Rhea" id="RHEA-COMP:11605"/>
        <dbReference type="ChEBI" id="CHEBI:15378"/>
        <dbReference type="ChEBI" id="CHEBI:30013"/>
        <dbReference type="ChEBI" id="CHEBI:30616"/>
        <dbReference type="ChEBI" id="CHEBI:61977"/>
        <dbReference type="ChEBI" id="CHEBI:456216"/>
        <dbReference type="EC" id="2.7.11.1"/>
    </reaction>
</comment>
<dbReference type="CDD" id="cd20814">
    <property type="entry name" value="CRIK"/>
    <property type="match status" value="1"/>
</dbReference>
<evidence type="ECO:0000259" key="8">
    <source>
        <dbReference type="PROSITE" id="PS50003"/>
    </source>
</evidence>
<feature type="compositionally biased region" description="Polar residues" evidence="7">
    <location>
        <begin position="1278"/>
        <end position="1295"/>
    </location>
</feature>
<keyword evidence="1" id="KW-0597">Phosphoprotein</keyword>
<feature type="coiled-coil region" evidence="6">
    <location>
        <begin position="410"/>
        <end position="658"/>
    </location>
</feature>
<evidence type="ECO:0000256" key="1">
    <source>
        <dbReference type="ARBA" id="ARBA00022553"/>
    </source>
</evidence>
<comment type="catalytic activity">
    <reaction evidence="5">
        <text>L-seryl-[protein] + ATP = O-phospho-L-seryl-[protein] + ADP + H(+)</text>
        <dbReference type="Rhea" id="RHEA:17989"/>
        <dbReference type="Rhea" id="RHEA-COMP:9863"/>
        <dbReference type="Rhea" id="RHEA-COMP:11604"/>
        <dbReference type="ChEBI" id="CHEBI:15378"/>
        <dbReference type="ChEBI" id="CHEBI:29999"/>
        <dbReference type="ChEBI" id="CHEBI:30616"/>
        <dbReference type="ChEBI" id="CHEBI:83421"/>
        <dbReference type="ChEBI" id="CHEBI:456216"/>
        <dbReference type="EC" id="2.7.11.1"/>
    </reaction>
</comment>
<evidence type="ECO:0000259" key="10">
    <source>
        <dbReference type="PROSITE" id="PS50219"/>
    </source>
</evidence>
<feature type="coiled-coil region" evidence="6">
    <location>
        <begin position="66"/>
        <end position="204"/>
    </location>
</feature>
<dbReference type="InterPro" id="IPR011993">
    <property type="entry name" value="PH-like_dom_sf"/>
</dbReference>
<dbReference type="PROSITE" id="PS50081">
    <property type="entry name" value="ZF_DAG_PE_2"/>
    <property type="match status" value="1"/>
</dbReference>
<dbReference type="SUPFAM" id="SSF57889">
    <property type="entry name" value="Cysteine-rich domain"/>
    <property type="match status" value="1"/>
</dbReference>
<dbReference type="GO" id="GO:0004674">
    <property type="term" value="F:protein serine/threonine kinase activity"/>
    <property type="evidence" value="ECO:0007669"/>
    <property type="project" value="UniProtKB-EC"/>
</dbReference>
<keyword evidence="2" id="KW-0479">Metal-binding</keyword>
<feature type="domain" description="CNH" evidence="10">
    <location>
        <begin position="964"/>
        <end position="1232"/>
    </location>
</feature>
<dbReference type="SMART" id="SM00233">
    <property type="entry name" value="PH"/>
    <property type="match status" value="1"/>
</dbReference>
<feature type="domain" description="Phorbol-ester/DAG-type" evidence="9">
    <location>
        <begin position="753"/>
        <end position="802"/>
    </location>
</feature>
<dbReference type="Gene3D" id="2.30.29.30">
    <property type="entry name" value="Pleckstrin-homology domain (PH domain)/Phosphotyrosine-binding domain (PTB)"/>
    <property type="match status" value="1"/>
</dbReference>
<evidence type="ECO:0000256" key="7">
    <source>
        <dbReference type="SAM" id="MobiDB-lite"/>
    </source>
</evidence>
<dbReference type="PANTHER" id="PTHR22988">
    <property type="entry name" value="MYOTONIC DYSTROPHY S/T KINASE-RELATED"/>
    <property type="match status" value="1"/>
</dbReference>
<dbReference type="InterPro" id="IPR001180">
    <property type="entry name" value="CNH_dom"/>
</dbReference>
<dbReference type="GO" id="GO:0031032">
    <property type="term" value="P:actomyosin structure organization"/>
    <property type="evidence" value="ECO:0007669"/>
    <property type="project" value="TreeGrafter"/>
</dbReference>